<dbReference type="PROSITE" id="PS01124">
    <property type="entry name" value="HTH_ARAC_FAMILY_2"/>
    <property type="match status" value="1"/>
</dbReference>
<proteinExistence type="predicted"/>
<evidence type="ECO:0000313" key="5">
    <source>
        <dbReference type="EMBL" id="MFD2421755.1"/>
    </source>
</evidence>
<keyword evidence="6" id="KW-1185">Reference proteome</keyword>
<sequence length="327" mass="35319">MTSATPRAPGRSFTVDVTVPQTPRRGFDDFRRGWDTQVGGAFPLPAFDTGDTGDFRVSVRASKVADTVIADLYSESMAGHTRAGGGQDEDRVLIHVLRRGAWQFAGPRGGEVSVPAGHFIVRATGTARFLVKPRTTATVLILPGPVLRPLLRERHLVGPADSPEVRVLLAHAGMLEATLGELTPAGVRASRDALVELAKGLAGQGFDDHEPRLAPALAQAAKDLIEGRLTDPGLSPSSVARELNVSLRTLQRATAVAGDSIADHIRRRRLEQARLELAGPATTVRTISEIAARWQFADSSHFTRSFKRQYGQTPSEYARSRRATAER</sequence>
<dbReference type="PROSITE" id="PS00041">
    <property type="entry name" value="HTH_ARAC_FAMILY_1"/>
    <property type="match status" value="1"/>
</dbReference>
<evidence type="ECO:0000256" key="2">
    <source>
        <dbReference type="ARBA" id="ARBA00023125"/>
    </source>
</evidence>
<dbReference type="EMBL" id="JBHUKR010000023">
    <property type="protein sequence ID" value="MFD2421755.1"/>
    <property type="molecule type" value="Genomic_DNA"/>
</dbReference>
<dbReference type="InterPro" id="IPR053142">
    <property type="entry name" value="PchR_regulatory_protein"/>
</dbReference>
<protein>
    <submittedName>
        <fullName evidence="5">Helix-turn-helix domain-containing protein</fullName>
    </submittedName>
</protein>
<dbReference type="PRINTS" id="PR00032">
    <property type="entry name" value="HTHARAC"/>
</dbReference>
<dbReference type="SMART" id="SM00342">
    <property type="entry name" value="HTH_ARAC"/>
    <property type="match status" value="1"/>
</dbReference>
<keyword evidence="3" id="KW-0804">Transcription</keyword>
<dbReference type="PANTHER" id="PTHR47893">
    <property type="entry name" value="REGULATORY PROTEIN PCHR"/>
    <property type="match status" value="1"/>
</dbReference>
<dbReference type="RefSeq" id="WP_378270517.1">
    <property type="nucleotide sequence ID" value="NZ_JBHUKR010000023.1"/>
</dbReference>
<comment type="caution">
    <text evidence="5">The sequence shown here is derived from an EMBL/GenBank/DDBJ whole genome shotgun (WGS) entry which is preliminary data.</text>
</comment>
<name>A0ABW5G3D4_9PSEU</name>
<reference evidence="6" key="1">
    <citation type="journal article" date="2019" name="Int. J. Syst. Evol. Microbiol.">
        <title>The Global Catalogue of Microorganisms (GCM) 10K type strain sequencing project: providing services to taxonomists for standard genome sequencing and annotation.</title>
        <authorList>
            <consortium name="The Broad Institute Genomics Platform"/>
            <consortium name="The Broad Institute Genome Sequencing Center for Infectious Disease"/>
            <person name="Wu L."/>
            <person name="Ma J."/>
        </authorList>
    </citation>
    <scope>NUCLEOTIDE SEQUENCE [LARGE SCALE GENOMIC DNA]</scope>
    <source>
        <strain evidence="6">CGMCC 4.7645</strain>
    </source>
</reference>
<dbReference type="Proteomes" id="UP001597417">
    <property type="component" value="Unassembled WGS sequence"/>
</dbReference>
<dbReference type="InterPro" id="IPR018062">
    <property type="entry name" value="HTH_AraC-typ_CS"/>
</dbReference>
<keyword evidence="2" id="KW-0238">DNA-binding</keyword>
<accession>A0ABW5G3D4</accession>
<evidence type="ECO:0000256" key="1">
    <source>
        <dbReference type="ARBA" id="ARBA00023015"/>
    </source>
</evidence>
<dbReference type="InterPro" id="IPR018060">
    <property type="entry name" value="HTH_AraC"/>
</dbReference>
<organism evidence="5 6">
    <name type="scientific">Amycolatopsis pigmentata</name>
    <dbReference type="NCBI Taxonomy" id="450801"/>
    <lineage>
        <taxon>Bacteria</taxon>
        <taxon>Bacillati</taxon>
        <taxon>Actinomycetota</taxon>
        <taxon>Actinomycetes</taxon>
        <taxon>Pseudonocardiales</taxon>
        <taxon>Pseudonocardiaceae</taxon>
        <taxon>Amycolatopsis</taxon>
    </lineage>
</organism>
<dbReference type="InterPro" id="IPR020449">
    <property type="entry name" value="Tscrpt_reg_AraC-type_HTH"/>
</dbReference>
<dbReference type="Gene3D" id="1.10.10.60">
    <property type="entry name" value="Homeodomain-like"/>
    <property type="match status" value="1"/>
</dbReference>
<evidence type="ECO:0000313" key="6">
    <source>
        <dbReference type="Proteomes" id="UP001597417"/>
    </source>
</evidence>
<dbReference type="Pfam" id="PF12833">
    <property type="entry name" value="HTH_18"/>
    <property type="match status" value="1"/>
</dbReference>
<feature type="domain" description="HTH araC/xylS-type" evidence="4">
    <location>
        <begin position="219"/>
        <end position="320"/>
    </location>
</feature>
<evidence type="ECO:0000256" key="3">
    <source>
        <dbReference type="ARBA" id="ARBA00023163"/>
    </source>
</evidence>
<dbReference type="PANTHER" id="PTHR47893:SF1">
    <property type="entry name" value="REGULATORY PROTEIN PCHR"/>
    <property type="match status" value="1"/>
</dbReference>
<evidence type="ECO:0000259" key="4">
    <source>
        <dbReference type="PROSITE" id="PS01124"/>
    </source>
</evidence>
<gene>
    <name evidence="5" type="ORF">ACFSXZ_36030</name>
</gene>
<keyword evidence="1" id="KW-0805">Transcription regulation</keyword>
<dbReference type="InterPro" id="IPR009057">
    <property type="entry name" value="Homeodomain-like_sf"/>
</dbReference>
<dbReference type="SUPFAM" id="SSF46689">
    <property type="entry name" value="Homeodomain-like"/>
    <property type="match status" value="1"/>
</dbReference>